<proteinExistence type="predicted"/>
<protein>
    <submittedName>
        <fullName evidence="2">Uncharacterized protein</fullName>
    </submittedName>
</protein>
<feature type="transmembrane region" description="Helical" evidence="1">
    <location>
        <begin position="18"/>
        <end position="42"/>
    </location>
</feature>
<organism evidence="2 3">
    <name type="scientific">Mucinivorans hirudinis</name>
    <dbReference type="NCBI Taxonomy" id="1433126"/>
    <lineage>
        <taxon>Bacteria</taxon>
        <taxon>Pseudomonadati</taxon>
        <taxon>Bacteroidota</taxon>
        <taxon>Bacteroidia</taxon>
        <taxon>Bacteroidales</taxon>
        <taxon>Rikenellaceae</taxon>
        <taxon>Mucinivorans</taxon>
    </lineage>
</organism>
<evidence type="ECO:0000256" key="1">
    <source>
        <dbReference type="SAM" id="Phobius"/>
    </source>
</evidence>
<dbReference type="EMBL" id="HG934468">
    <property type="protein sequence ID" value="CDN32487.1"/>
    <property type="molecule type" value="Genomic_DNA"/>
</dbReference>
<gene>
    <name evidence="2" type="ORF">BN938_2417</name>
</gene>
<keyword evidence="1" id="KW-0812">Transmembrane</keyword>
<name>A0A060RA76_9BACT</name>
<reference evidence="2 3" key="1">
    <citation type="journal article" date="2015" name="Genome Announc.">
        <title>Complete Genome Sequence of the Novel Leech Symbiont Mucinivorans hirudinis M3T.</title>
        <authorList>
            <person name="Nelson M.C."/>
            <person name="Bomar L."/>
            <person name="Graf J."/>
        </authorList>
    </citation>
    <scope>NUCLEOTIDE SEQUENCE [LARGE SCALE GENOMIC DNA]</scope>
    <source>
        <strain evidence="3">M3</strain>
    </source>
</reference>
<dbReference type="KEGG" id="rbc:BN938_2417"/>
<accession>A0A060RA76</accession>
<dbReference type="Proteomes" id="UP000027616">
    <property type="component" value="Chromosome I"/>
</dbReference>
<dbReference type="HOGENOM" id="CLU_2880973_0_0_10"/>
<keyword evidence="1" id="KW-0472">Membrane</keyword>
<keyword evidence="1" id="KW-1133">Transmembrane helix</keyword>
<evidence type="ECO:0000313" key="2">
    <source>
        <dbReference type="EMBL" id="CDN32487.1"/>
    </source>
</evidence>
<evidence type="ECO:0000313" key="3">
    <source>
        <dbReference type="Proteomes" id="UP000027616"/>
    </source>
</evidence>
<dbReference type="AlphaFoldDB" id="A0A060RA76"/>
<keyword evidence="3" id="KW-1185">Reference proteome</keyword>
<sequence length="63" mass="7034">MRHAGAEATELKWMWSPLFTTFTASAGDTILGSTLIVICLIVKFKSSQMTAKLIIFAVRRNIF</sequence>